<dbReference type="GO" id="GO:0005634">
    <property type="term" value="C:nucleus"/>
    <property type="evidence" value="ECO:0007669"/>
    <property type="project" value="TreeGrafter"/>
</dbReference>
<gene>
    <name evidence="3" type="ORF">CRE_27745</name>
</gene>
<feature type="domain" description="Proteasome activator Blm10 middle HEAT repeats region" evidence="2">
    <location>
        <begin position="350"/>
        <end position="814"/>
    </location>
</feature>
<proteinExistence type="predicted"/>
<dbReference type="GO" id="GO:0070628">
    <property type="term" value="F:proteasome binding"/>
    <property type="evidence" value="ECO:0007669"/>
    <property type="project" value="InterPro"/>
</dbReference>
<evidence type="ECO:0000313" key="4">
    <source>
        <dbReference type="Proteomes" id="UP000008281"/>
    </source>
</evidence>
<dbReference type="GO" id="GO:0010499">
    <property type="term" value="P:proteasomal ubiquitin-independent protein catabolic process"/>
    <property type="evidence" value="ECO:0007669"/>
    <property type="project" value="TreeGrafter"/>
</dbReference>
<dbReference type="InParanoid" id="E3MXQ0"/>
<dbReference type="eggNOG" id="KOG1851">
    <property type="taxonomic scope" value="Eukaryota"/>
</dbReference>
<dbReference type="EMBL" id="DS268492">
    <property type="protein sequence ID" value="EFP11698.1"/>
    <property type="molecule type" value="Genomic_DNA"/>
</dbReference>
<accession>E3MXQ0</accession>
<reference evidence="3" key="1">
    <citation type="submission" date="2007-07" db="EMBL/GenBank/DDBJ databases">
        <title>PCAP assembly of the Caenorhabditis remanei genome.</title>
        <authorList>
            <consortium name="The Caenorhabditis remanei Sequencing Consortium"/>
            <person name="Wilson R.K."/>
        </authorList>
    </citation>
    <scope>NUCLEOTIDE SEQUENCE [LARGE SCALE GENOMIC DNA]</scope>
    <source>
        <strain evidence="3">PB4641</strain>
    </source>
</reference>
<sequence>MSDSEDDISSSESDTDTEDLEEDTDMEDLDTELESVHSDEECLEIEDAAKKHFSEEIWQLKKLPYRAELEEQANRHFQMIKKGLAESILLNDAETGFWHWTMELDRYIDFYGRRFSKEEHIQLIRIFLPLLKKGALFRNVKIAMRRLCTLLCKKDFLTREDLVIEWRPLMELYVEVTFKNLEDDGLFLMPVGFRTDLHTLIVYARPYFSDESVQELLDEVRPFMCIWDDKPCLQYWKLMDLFLCTSLPVEKQLTHGSAIWLDEAWYWYEQITNNSFFETKAIKMFARLSVECPGHIDWTDKLDLIFSRLLRSLRLRHVTGLCQIFNLKYGSIWLVFMMGTKSQEKLMSHLRDLFNQVESFLHPSNNGLHTKRIMVLLSKLLSNTLLRLKRERSKKSRTLTKIPDVMRLTQEHLDKLVNMLLPSLKLIAFTKTCKELVSPAFRSACLLCPKIILPVVLEMVYPALETLVEPHRLLQTLETLLGVLIPLVNDEPDENGKTYRIRVITIINSLLPCYLDCNDISKCQVTYKIITVIVNMIPIVDCSEAVHVRCDLSEDEKDLCSATASFDSLISMLMDRMFDMLIAVGQTASTTSTHGPISAKTVNNIEDKIFHRGTLSVFRGICRNSSTELFNIAVNKLYNFACEHVFDSRVANEVIGDMIQVACQFHPDIVFQKFFKLVISKLQGCITPEFYTDEKVEFGTLWWISISSRIVKAHPKLLLDNWNMVETLMDLVMPDKKCTNATEKALNVLENLLSQLTSIQINSLVERRKMYDLPTDKFLAIRHWAAPVDKKNWNPEWIIPTQESIDRSTELILEIS</sequence>
<evidence type="ECO:0000259" key="2">
    <source>
        <dbReference type="Pfam" id="PF16507"/>
    </source>
</evidence>
<keyword evidence="4" id="KW-1185">Reference proteome</keyword>
<dbReference type="Pfam" id="PF16507">
    <property type="entry name" value="HEAT_PSME4_mid"/>
    <property type="match status" value="1"/>
</dbReference>
<dbReference type="OrthoDB" id="17907at2759"/>
<dbReference type="InterPro" id="IPR016024">
    <property type="entry name" value="ARM-type_fold"/>
</dbReference>
<dbReference type="HOGENOM" id="CLU_000772_1_0_1"/>
<dbReference type="GO" id="GO:0016504">
    <property type="term" value="F:peptidase activator activity"/>
    <property type="evidence" value="ECO:0007669"/>
    <property type="project" value="InterPro"/>
</dbReference>
<dbReference type="PANTHER" id="PTHR32170">
    <property type="entry name" value="PROTEASOME ACTIVATOR COMPLEX SUBUNIT 4"/>
    <property type="match status" value="1"/>
</dbReference>
<name>E3MXQ0_CAERE</name>
<dbReference type="Proteomes" id="UP000008281">
    <property type="component" value="Unassembled WGS sequence"/>
</dbReference>
<dbReference type="InterPro" id="IPR035309">
    <property type="entry name" value="PSME4"/>
</dbReference>
<organism evidence="4">
    <name type="scientific">Caenorhabditis remanei</name>
    <name type="common">Caenorhabditis vulgaris</name>
    <dbReference type="NCBI Taxonomy" id="31234"/>
    <lineage>
        <taxon>Eukaryota</taxon>
        <taxon>Metazoa</taxon>
        <taxon>Ecdysozoa</taxon>
        <taxon>Nematoda</taxon>
        <taxon>Chromadorea</taxon>
        <taxon>Rhabditida</taxon>
        <taxon>Rhabditina</taxon>
        <taxon>Rhabditomorpha</taxon>
        <taxon>Rhabditoidea</taxon>
        <taxon>Rhabditidae</taxon>
        <taxon>Peloderinae</taxon>
        <taxon>Caenorhabditis</taxon>
    </lineage>
</organism>
<feature type="region of interest" description="Disordered" evidence="1">
    <location>
        <begin position="1"/>
        <end position="38"/>
    </location>
</feature>
<feature type="compositionally biased region" description="Acidic residues" evidence="1">
    <location>
        <begin position="1"/>
        <end position="33"/>
    </location>
</feature>
<dbReference type="GO" id="GO:0005829">
    <property type="term" value="C:cytosol"/>
    <property type="evidence" value="ECO:0007669"/>
    <property type="project" value="TreeGrafter"/>
</dbReference>
<evidence type="ECO:0000313" key="3">
    <source>
        <dbReference type="EMBL" id="EFP11698.1"/>
    </source>
</evidence>
<feature type="non-terminal residue" evidence="3">
    <location>
        <position position="816"/>
    </location>
</feature>
<protein>
    <recommendedName>
        <fullName evidence="2">Proteasome activator Blm10 middle HEAT repeats region domain-containing protein</fullName>
    </recommendedName>
</protein>
<dbReference type="InterPro" id="IPR032430">
    <property type="entry name" value="Blm10_mid"/>
</dbReference>
<evidence type="ECO:0000256" key="1">
    <source>
        <dbReference type="SAM" id="MobiDB-lite"/>
    </source>
</evidence>
<dbReference type="STRING" id="31234.E3MXQ0"/>
<dbReference type="AlphaFoldDB" id="E3MXQ0"/>
<dbReference type="PANTHER" id="PTHR32170:SF3">
    <property type="entry name" value="PROTEASOME ACTIVATOR COMPLEX SUBUNIT 4"/>
    <property type="match status" value="1"/>
</dbReference>
<dbReference type="SUPFAM" id="SSF48371">
    <property type="entry name" value="ARM repeat"/>
    <property type="match status" value="1"/>
</dbReference>